<evidence type="ECO:0000313" key="7">
    <source>
        <dbReference type="Proteomes" id="UP000318833"/>
    </source>
</evidence>
<dbReference type="PROSITE" id="PS51900">
    <property type="entry name" value="CB"/>
    <property type="match status" value="1"/>
</dbReference>
<dbReference type="EMBL" id="VLNR01000023">
    <property type="protein sequence ID" value="TSE08410.1"/>
    <property type="molecule type" value="Genomic_DNA"/>
</dbReference>
<keyword evidence="3" id="KW-0233">DNA recombination</keyword>
<dbReference type="OrthoDB" id="9806835at2"/>
<evidence type="ECO:0000256" key="2">
    <source>
        <dbReference type="ARBA" id="ARBA00023125"/>
    </source>
</evidence>
<evidence type="ECO:0000259" key="5">
    <source>
        <dbReference type="PROSITE" id="PS51900"/>
    </source>
</evidence>
<dbReference type="InterPro" id="IPR010998">
    <property type="entry name" value="Integrase_recombinase_N"/>
</dbReference>
<dbReference type="SUPFAM" id="SSF56349">
    <property type="entry name" value="DNA breaking-rejoining enzymes"/>
    <property type="match status" value="1"/>
</dbReference>
<keyword evidence="2 4" id="KW-0238">DNA-binding</keyword>
<proteinExistence type="predicted"/>
<evidence type="ECO:0000256" key="1">
    <source>
        <dbReference type="ARBA" id="ARBA00022908"/>
    </source>
</evidence>
<name>A0A554VKB5_9FLAO</name>
<protein>
    <recommendedName>
        <fullName evidence="5">Core-binding (CB) domain-containing protein</fullName>
    </recommendedName>
</protein>
<organism evidence="6 7">
    <name type="scientific">Aquimarina algiphila</name>
    <dbReference type="NCBI Taxonomy" id="2047982"/>
    <lineage>
        <taxon>Bacteria</taxon>
        <taxon>Pseudomonadati</taxon>
        <taxon>Bacteroidota</taxon>
        <taxon>Flavobacteriia</taxon>
        <taxon>Flavobacteriales</taxon>
        <taxon>Flavobacteriaceae</taxon>
        <taxon>Aquimarina</taxon>
    </lineage>
</organism>
<feature type="domain" description="Core-binding (CB)" evidence="5">
    <location>
        <begin position="101"/>
        <end position="189"/>
    </location>
</feature>
<sequence length="410" mass="49046">MASILSKLRTEYGSEYKLKNYTDPKIYHGGKDFDLSKRWYVYYNFKNPHTGEMKRQPPIYYNINKEFKTKRERIVALQELKDDILELLKQGYSPYEDREHSNSYTAKEALQFALSIKKNVIATKSYTDYGNRLSHFIEFLEKKGLASADIKDIEKKHVVEFLNGILNQSSARNRNNSKTVLSALFTVLEDNDLILRNFIKSINKEKSTPKKNKAFTMEEVTEIFSHLKKKDKWLYYYCSHVYHGLFRPIEVMRIKVKNVNIKDRLVESDTKTGEYYKQIPNVLYDEFYSLFDFENLNKEFDVFTKFGKPEIWDSKEESKRDYFGDLFRKKVKEKFNFSNDYTVYSLRHSAIGKLFVEKINELREKKEPNFEEKALDFVRSITLHKDNKMTRNYLREIGYYKIDDWSDLFK</sequence>
<dbReference type="Proteomes" id="UP000318833">
    <property type="component" value="Unassembled WGS sequence"/>
</dbReference>
<keyword evidence="1" id="KW-0229">DNA integration</keyword>
<dbReference type="GO" id="GO:0006310">
    <property type="term" value="P:DNA recombination"/>
    <property type="evidence" value="ECO:0007669"/>
    <property type="project" value="UniProtKB-KW"/>
</dbReference>
<accession>A0A554VKB5</accession>
<evidence type="ECO:0000313" key="6">
    <source>
        <dbReference type="EMBL" id="TSE08410.1"/>
    </source>
</evidence>
<dbReference type="AlphaFoldDB" id="A0A554VKB5"/>
<dbReference type="GO" id="GO:0003677">
    <property type="term" value="F:DNA binding"/>
    <property type="evidence" value="ECO:0007669"/>
    <property type="project" value="UniProtKB-UniRule"/>
</dbReference>
<evidence type="ECO:0000256" key="4">
    <source>
        <dbReference type="PROSITE-ProRule" id="PRU01248"/>
    </source>
</evidence>
<reference evidence="6 7" key="1">
    <citation type="submission" date="2019-07" db="EMBL/GenBank/DDBJ databases">
        <title>The draft genome sequence of Aquimarina algiphila M91.</title>
        <authorList>
            <person name="Meng X."/>
        </authorList>
    </citation>
    <scope>NUCLEOTIDE SEQUENCE [LARGE SCALE GENOMIC DNA]</scope>
    <source>
        <strain evidence="6 7">M91</strain>
    </source>
</reference>
<comment type="caution">
    <text evidence="6">The sequence shown here is derived from an EMBL/GenBank/DDBJ whole genome shotgun (WGS) entry which is preliminary data.</text>
</comment>
<dbReference type="RefSeq" id="WP_143916689.1">
    <property type="nucleotide sequence ID" value="NZ_CANMXV010000014.1"/>
</dbReference>
<gene>
    <name evidence="6" type="ORF">FOF46_12705</name>
</gene>
<dbReference type="InterPro" id="IPR011010">
    <property type="entry name" value="DNA_brk_join_enz"/>
</dbReference>
<dbReference type="Gene3D" id="1.10.150.130">
    <property type="match status" value="1"/>
</dbReference>
<dbReference type="GO" id="GO:0015074">
    <property type="term" value="P:DNA integration"/>
    <property type="evidence" value="ECO:0007669"/>
    <property type="project" value="UniProtKB-KW"/>
</dbReference>
<evidence type="ECO:0000256" key="3">
    <source>
        <dbReference type="ARBA" id="ARBA00023172"/>
    </source>
</evidence>
<dbReference type="InterPro" id="IPR044068">
    <property type="entry name" value="CB"/>
</dbReference>
<dbReference type="Gene3D" id="1.10.443.10">
    <property type="entry name" value="Intergrase catalytic core"/>
    <property type="match status" value="1"/>
</dbReference>
<keyword evidence="7" id="KW-1185">Reference proteome</keyword>
<dbReference type="InterPro" id="IPR013762">
    <property type="entry name" value="Integrase-like_cat_sf"/>
</dbReference>